<dbReference type="Gene3D" id="3.40.250.10">
    <property type="entry name" value="Rhodanese-like domain"/>
    <property type="match status" value="1"/>
</dbReference>
<dbReference type="SUPFAM" id="SSF52821">
    <property type="entry name" value="Rhodanese/Cell cycle control phosphatase"/>
    <property type="match status" value="1"/>
</dbReference>
<dbReference type="InterPro" id="IPR036873">
    <property type="entry name" value="Rhodanese-like_dom_sf"/>
</dbReference>
<proteinExistence type="predicted"/>
<dbReference type="Pfam" id="PF00581">
    <property type="entry name" value="Rhodanese"/>
    <property type="match status" value="1"/>
</dbReference>
<dbReference type="FunFam" id="3.40.250.10:FF:000049">
    <property type="entry name" value="Phage shock protein E"/>
    <property type="match status" value="1"/>
</dbReference>
<protein>
    <recommendedName>
        <fullName evidence="1">Rhodanese domain-containing protein</fullName>
    </recommendedName>
</protein>
<dbReference type="InterPro" id="IPR050229">
    <property type="entry name" value="GlpE_sulfurtransferase"/>
</dbReference>
<feature type="domain" description="Rhodanese" evidence="1">
    <location>
        <begin position="75"/>
        <end position="162"/>
    </location>
</feature>
<dbReference type="PANTHER" id="PTHR43031">
    <property type="entry name" value="FAD-DEPENDENT OXIDOREDUCTASE"/>
    <property type="match status" value="1"/>
</dbReference>
<accession>A0A2M8P417</accession>
<reference evidence="2 3" key="1">
    <citation type="submission" date="2017-11" db="EMBL/GenBank/DDBJ databases">
        <title>Evolution of Phototrophy in the Chloroflexi Phylum Driven by Horizontal Gene Transfer.</title>
        <authorList>
            <person name="Ward L.M."/>
            <person name="Hemp J."/>
            <person name="Shih P.M."/>
            <person name="Mcglynn S.E."/>
            <person name="Fischer W."/>
        </authorList>
    </citation>
    <scope>NUCLEOTIDE SEQUENCE [LARGE SCALE GENOMIC DNA]</scope>
    <source>
        <strain evidence="2">CP2_2F</strain>
    </source>
</reference>
<sequence length="162" mass="17301">MYQEWLMSSKKRRPSKAQPQSKGNALIVLGVGILVIVAPLVVGGMAAASPDTPTVGAAAMRGGLISPAEYVAQFSDVPHLLLDVRTVGEFQSGHIAGAANIPVEELSRRLAEVPKDVPIVLYCRSGNRSAHAARILRSVGYEVVYDLGGLIAWQARGYPIQR</sequence>
<organism evidence="2 3">
    <name type="scientific">Candidatus Thermofonsia Clade 1 bacterium</name>
    <dbReference type="NCBI Taxonomy" id="2364210"/>
    <lineage>
        <taxon>Bacteria</taxon>
        <taxon>Bacillati</taxon>
        <taxon>Chloroflexota</taxon>
        <taxon>Candidatus Thermofontia</taxon>
        <taxon>Candidatus Thermofonsia Clade 1</taxon>
    </lineage>
</organism>
<dbReference type="InterPro" id="IPR001763">
    <property type="entry name" value="Rhodanese-like_dom"/>
</dbReference>
<comment type="caution">
    <text evidence="2">The sequence shown here is derived from an EMBL/GenBank/DDBJ whole genome shotgun (WGS) entry which is preliminary data.</text>
</comment>
<evidence type="ECO:0000313" key="3">
    <source>
        <dbReference type="Proteomes" id="UP000228921"/>
    </source>
</evidence>
<dbReference type="CDD" id="cd00158">
    <property type="entry name" value="RHOD"/>
    <property type="match status" value="1"/>
</dbReference>
<name>A0A2M8P417_9CHLR</name>
<dbReference type="SMART" id="SM00450">
    <property type="entry name" value="RHOD"/>
    <property type="match status" value="1"/>
</dbReference>
<dbReference type="Proteomes" id="UP000228921">
    <property type="component" value="Unassembled WGS sequence"/>
</dbReference>
<evidence type="ECO:0000313" key="2">
    <source>
        <dbReference type="EMBL" id="PJF32292.1"/>
    </source>
</evidence>
<dbReference type="EMBL" id="PGTK01000001">
    <property type="protein sequence ID" value="PJF32292.1"/>
    <property type="molecule type" value="Genomic_DNA"/>
</dbReference>
<dbReference type="PROSITE" id="PS50206">
    <property type="entry name" value="RHODANESE_3"/>
    <property type="match status" value="1"/>
</dbReference>
<dbReference type="PANTHER" id="PTHR43031:SF1">
    <property type="entry name" value="PYRIDINE NUCLEOTIDE-DISULPHIDE OXIDOREDUCTASE"/>
    <property type="match status" value="1"/>
</dbReference>
<evidence type="ECO:0000259" key="1">
    <source>
        <dbReference type="PROSITE" id="PS50206"/>
    </source>
</evidence>
<dbReference type="AlphaFoldDB" id="A0A2M8P417"/>
<gene>
    <name evidence="2" type="ORF">CUN51_01295</name>
</gene>